<protein>
    <recommendedName>
        <fullName evidence="1">Rhodanese domain-containing protein</fullName>
    </recommendedName>
</protein>
<keyword evidence="3" id="KW-1185">Reference proteome</keyword>
<dbReference type="InterPro" id="IPR001763">
    <property type="entry name" value="Rhodanese-like_dom"/>
</dbReference>
<dbReference type="SUPFAM" id="SSF52821">
    <property type="entry name" value="Rhodanese/Cell cycle control phosphatase"/>
    <property type="match status" value="1"/>
</dbReference>
<dbReference type="SMART" id="SM00450">
    <property type="entry name" value="RHOD"/>
    <property type="match status" value="1"/>
</dbReference>
<feature type="domain" description="Rhodanese" evidence="1">
    <location>
        <begin position="4"/>
        <end position="101"/>
    </location>
</feature>
<dbReference type="PROSITE" id="PS50206">
    <property type="entry name" value="RHODANESE_3"/>
    <property type="match status" value="1"/>
</dbReference>
<dbReference type="Proteomes" id="UP001281761">
    <property type="component" value="Unassembled WGS sequence"/>
</dbReference>
<proteinExistence type="predicted"/>
<dbReference type="EMBL" id="JARBJD010000159">
    <property type="protein sequence ID" value="KAK2949299.1"/>
    <property type="molecule type" value="Genomic_DNA"/>
</dbReference>
<comment type="caution">
    <text evidence="2">The sequence shown here is derived from an EMBL/GenBank/DDBJ whole genome shotgun (WGS) entry which is preliminary data.</text>
</comment>
<reference evidence="2 3" key="1">
    <citation type="journal article" date="2022" name="bioRxiv">
        <title>Genomics of Preaxostyla Flagellates Illuminates Evolutionary Transitions and the Path Towards Mitochondrial Loss.</title>
        <authorList>
            <person name="Novak L.V.F."/>
            <person name="Treitli S.C."/>
            <person name="Pyrih J."/>
            <person name="Halakuc P."/>
            <person name="Pipaliya S.V."/>
            <person name="Vacek V."/>
            <person name="Brzon O."/>
            <person name="Soukal P."/>
            <person name="Eme L."/>
            <person name="Dacks J.B."/>
            <person name="Karnkowska A."/>
            <person name="Elias M."/>
            <person name="Hampl V."/>
        </authorList>
    </citation>
    <scope>NUCLEOTIDE SEQUENCE [LARGE SCALE GENOMIC DNA]</scope>
    <source>
        <strain evidence="2">NAU3</strain>
        <tissue evidence="2">Gut</tissue>
    </source>
</reference>
<evidence type="ECO:0000259" key="1">
    <source>
        <dbReference type="PROSITE" id="PS50206"/>
    </source>
</evidence>
<sequence length="113" mass="12743">MKEDSSSIIIVDVRDTDYTSGCIPNSRHIPFDSFKTRAPFLIENISQMSKPPKRIIFHCHKSQSRGPRAAKMFQSLVAGQISGIQTCILYGGWSAWRDTFKDEPDLIEPITPS</sequence>
<evidence type="ECO:0000313" key="3">
    <source>
        <dbReference type="Proteomes" id="UP001281761"/>
    </source>
</evidence>
<name>A0ABQ9XEN3_9EUKA</name>
<dbReference type="InterPro" id="IPR036873">
    <property type="entry name" value="Rhodanese-like_dom_sf"/>
</dbReference>
<dbReference type="Pfam" id="PF00581">
    <property type="entry name" value="Rhodanese"/>
    <property type="match status" value="1"/>
</dbReference>
<dbReference type="PANTHER" id="PTHR10828:SF38">
    <property type="entry name" value="ARSENICAL-RESISTANCE PROTEIN 2-RELATED"/>
    <property type="match status" value="1"/>
</dbReference>
<evidence type="ECO:0000313" key="2">
    <source>
        <dbReference type="EMBL" id="KAK2949299.1"/>
    </source>
</evidence>
<dbReference type="Gene3D" id="3.40.250.10">
    <property type="entry name" value="Rhodanese-like domain"/>
    <property type="match status" value="1"/>
</dbReference>
<organism evidence="2 3">
    <name type="scientific">Blattamonas nauphoetae</name>
    <dbReference type="NCBI Taxonomy" id="2049346"/>
    <lineage>
        <taxon>Eukaryota</taxon>
        <taxon>Metamonada</taxon>
        <taxon>Preaxostyla</taxon>
        <taxon>Oxymonadida</taxon>
        <taxon>Blattamonas</taxon>
    </lineage>
</organism>
<gene>
    <name evidence="2" type="ORF">BLNAU_15780</name>
</gene>
<dbReference type="PANTHER" id="PTHR10828">
    <property type="entry name" value="M-PHASE INDUCER PHOSPHATASE DUAL SPECIFICITY PHOSPHATASE CDC25"/>
    <property type="match status" value="1"/>
</dbReference>
<accession>A0ABQ9XEN3</accession>